<dbReference type="AlphaFoldDB" id="A0A8H4TDV7"/>
<dbReference type="Proteomes" id="UP000604273">
    <property type="component" value="Unassembled WGS sequence"/>
</dbReference>
<reference evidence="2" key="1">
    <citation type="journal article" date="2020" name="BMC Genomics">
        <title>Correction to: Identification and distribution of gene clusters required for synthesis of sphingolipid metabolism inhibitors in diverse species of the filamentous fungus Fusarium.</title>
        <authorList>
            <person name="Kim H.S."/>
            <person name="Lohmar J.M."/>
            <person name="Busman M."/>
            <person name="Brown D.W."/>
            <person name="Naumann T.A."/>
            <person name="Divon H.H."/>
            <person name="Lysoe E."/>
            <person name="Uhlig S."/>
            <person name="Proctor R.H."/>
        </authorList>
    </citation>
    <scope>NUCLEOTIDE SEQUENCE</scope>
    <source>
        <strain evidence="2">NRRL 45417</strain>
    </source>
</reference>
<sequence length="126" mass="14597">MLPVHFTIHDHEREIDRLSGYTFLDGHVFTPNTRYSPQRDPTAHLIPKHGSRSSTVAQASRRLNQITIPLLWNDIELHEEGYHESSHELKVPPPGRDPARRPYHSKQKWGNGQGARMKAAQFFERL</sequence>
<gene>
    <name evidence="2" type="ORF">FGADI_4102</name>
</gene>
<evidence type="ECO:0000256" key="1">
    <source>
        <dbReference type="SAM" id="MobiDB-lite"/>
    </source>
</evidence>
<name>A0A8H4TDV7_9HYPO</name>
<dbReference type="OrthoDB" id="3927840at2759"/>
<protein>
    <submittedName>
        <fullName evidence="2">Uncharacterized protein</fullName>
    </submittedName>
</protein>
<comment type="caution">
    <text evidence="2">The sequence shown here is derived from an EMBL/GenBank/DDBJ whole genome shotgun (WGS) entry which is preliminary data.</text>
</comment>
<keyword evidence="3" id="KW-1185">Reference proteome</keyword>
<organism evidence="2 3">
    <name type="scientific">Fusarium gaditjirri</name>
    <dbReference type="NCBI Taxonomy" id="282569"/>
    <lineage>
        <taxon>Eukaryota</taxon>
        <taxon>Fungi</taxon>
        <taxon>Dikarya</taxon>
        <taxon>Ascomycota</taxon>
        <taxon>Pezizomycotina</taxon>
        <taxon>Sordariomycetes</taxon>
        <taxon>Hypocreomycetidae</taxon>
        <taxon>Hypocreales</taxon>
        <taxon>Nectriaceae</taxon>
        <taxon>Fusarium</taxon>
        <taxon>Fusarium nisikadoi species complex</taxon>
    </lineage>
</organism>
<reference evidence="2" key="2">
    <citation type="submission" date="2020-05" db="EMBL/GenBank/DDBJ databases">
        <authorList>
            <person name="Kim H.-S."/>
            <person name="Proctor R.H."/>
            <person name="Brown D.W."/>
        </authorList>
    </citation>
    <scope>NUCLEOTIDE SEQUENCE</scope>
    <source>
        <strain evidence="2">NRRL 45417</strain>
    </source>
</reference>
<evidence type="ECO:0000313" key="3">
    <source>
        <dbReference type="Proteomes" id="UP000604273"/>
    </source>
</evidence>
<feature type="region of interest" description="Disordered" evidence="1">
    <location>
        <begin position="82"/>
        <end position="115"/>
    </location>
</feature>
<accession>A0A8H4TDV7</accession>
<proteinExistence type="predicted"/>
<dbReference type="EMBL" id="JABFAI010000090">
    <property type="protein sequence ID" value="KAF4956077.1"/>
    <property type="molecule type" value="Genomic_DNA"/>
</dbReference>
<evidence type="ECO:0000313" key="2">
    <source>
        <dbReference type="EMBL" id="KAF4956077.1"/>
    </source>
</evidence>